<keyword evidence="3" id="KW-0808">Transferase</keyword>
<dbReference type="Pfam" id="PF00561">
    <property type="entry name" value="Abhydrolase_1"/>
    <property type="match status" value="1"/>
</dbReference>
<dbReference type="Gene3D" id="3.40.50.1820">
    <property type="entry name" value="alpha/beta hydrolase"/>
    <property type="match status" value="1"/>
</dbReference>
<feature type="active site" evidence="1">
    <location>
        <position position="329"/>
    </location>
</feature>
<sequence>MPLLARFADVGIMQMLEIKREKKLHALGEMSLESGERLRNARICYQAIGTPNRARDNLVLIPSYYGGTHWGSLPLLGAEGPLAGGDYCVVLSNLFGAGWSTSPSNAAPGQEGAGFPQVSLLDNVHAQKALLDRLFGDDWQLALVSGWSMGGMQTLFWAMAYPERMRAILPFCCTARCWPHNRVFLEGVKAALCADAAWQGGRYATPPERGLRAFGRAYAGWAYSQAFYRHELWRELGFESLEALLDYWEQDHLEQDANDLLCVLNTWQSADPARSFAAASLAGALGRIRARSILMPGSTDLYFTVEDARHEAALIPGAELRVLESDWGHCAGGPGRSAPAMQQVFAAMAELLGR</sequence>
<dbReference type="NCBIfam" id="NF005757">
    <property type="entry name" value="PRK07581.1"/>
    <property type="match status" value="1"/>
</dbReference>
<dbReference type="PIRSF" id="PIRSF000443">
    <property type="entry name" value="Homoser_Ac_trans"/>
    <property type="match status" value="1"/>
</dbReference>
<evidence type="ECO:0000259" key="2">
    <source>
        <dbReference type="Pfam" id="PF00561"/>
    </source>
</evidence>
<dbReference type="PATRIC" id="fig|1263865.4.peg.2534"/>
<dbReference type="SUPFAM" id="SSF53474">
    <property type="entry name" value="alpha/beta-Hydrolases"/>
    <property type="match status" value="1"/>
</dbReference>
<dbReference type="PANTHER" id="PTHR32268:SF15">
    <property type="entry name" value="HOMOSERINE ACETYLTRANSFERASE FAMILY PROTEIN (AFU_ORTHOLOGUE AFUA_1G15350)"/>
    <property type="match status" value="1"/>
</dbReference>
<feature type="active site" description="Nucleophile" evidence="1">
    <location>
        <position position="148"/>
    </location>
</feature>
<feature type="domain" description="AB hydrolase-1" evidence="2">
    <location>
        <begin position="59"/>
        <end position="168"/>
    </location>
</feature>
<comment type="caution">
    <text evidence="3">The sequence shown here is derived from an EMBL/GenBank/DDBJ whole genome shotgun (WGS) entry which is preliminary data.</text>
</comment>
<feature type="active site" evidence="1">
    <location>
        <position position="300"/>
    </location>
</feature>
<evidence type="ECO:0000313" key="3">
    <source>
        <dbReference type="EMBL" id="ESQ98952.1"/>
    </source>
</evidence>
<evidence type="ECO:0000313" key="4">
    <source>
        <dbReference type="Proteomes" id="UP000017822"/>
    </source>
</evidence>
<dbReference type="AlphaFoldDB" id="V4QB17"/>
<accession>V4QB17</accession>
<protein>
    <submittedName>
        <fullName evidence="3">Homoserine O-acetyltransferase</fullName>
    </submittedName>
</protein>
<dbReference type="InterPro" id="IPR000073">
    <property type="entry name" value="AB_hydrolase_1"/>
</dbReference>
<dbReference type="Proteomes" id="UP000017822">
    <property type="component" value="Unassembled WGS sequence"/>
</dbReference>
<gene>
    <name evidence="3" type="ORF">F753_13110</name>
</gene>
<organism evidence="3 4">
    <name type="scientific">Stutzerimonas chloritidismutans AW-1</name>
    <dbReference type="NCBI Taxonomy" id="1263865"/>
    <lineage>
        <taxon>Bacteria</taxon>
        <taxon>Pseudomonadati</taxon>
        <taxon>Pseudomonadota</taxon>
        <taxon>Gammaproteobacteria</taxon>
        <taxon>Pseudomonadales</taxon>
        <taxon>Pseudomonadaceae</taxon>
        <taxon>Stutzerimonas</taxon>
    </lineage>
</organism>
<dbReference type="GO" id="GO:0016747">
    <property type="term" value="F:acyltransferase activity, transferring groups other than amino-acyl groups"/>
    <property type="evidence" value="ECO:0007669"/>
    <property type="project" value="InterPro"/>
</dbReference>
<name>V4QB17_STUCH</name>
<evidence type="ECO:0000256" key="1">
    <source>
        <dbReference type="PIRSR" id="PIRSR000443-1"/>
    </source>
</evidence>
<reference evidence="3 4" key="1">
    <citation type="submission" date="2013-07" db="EMBL/GenBank/DDBJ databases">
        <authorList>
            <person name="Schaap P.J."/>
            <person name="Mehboob F."/>
            <person name="Oosterkamp M.J."/>
            <person name="de Vos W.M."/>
            <person name="Stams A.J.M."/>
            <person name="Koehorst J.J."/>
        </authorList>
    </citation>
    <scope>NUCLEOTIDE SEQUENCE [LARGE SCALE GENOMIC DNA]</scope>
    <source>
        <strain evidence="3 4">AW-1</strain>
    </source>
</reference>
<proteinExistence type="predicted"/>
<dbReference type="InterPro" id="IPR008220">
    <property type="entry name" value="HAT_MetX-like"/>
</dbReference>
<dbReference type="InterPro" id="IPR029058">
    <property type="entry name" value="AB_hydrolase_fold"/>
</dbReference>
<dbReference type="PANTHER" id="PTHR32268">
    <property type="entry name" value="HOMOSERINE O-ACETYLTRANSFERASE"/>
    <property type="match status" value="1"/>
</dbReference>
<dbReference type="EMBL" id="AOFQ01000039">
    <property type="protein sequence ID" value="ESQ98952.1"/>
    <property type="molecule type" value="Genomic_DNA"/>
</dbReference>